<keyword evidence="5" id="KW-0067">ATP-binding</keyword>
<dbReference type="PROSITE" id="PS51194">
    <property type="entry name" value="HELICASE_CTER"/>
    <property type="match status" value="1"/>
</dbReference>
<sequence>MPPMKPFRVNKQTGPKDKNKGPRQQSKSSSSKNNRDDDDFFLDNGGPSNINDKQKSRSSHPPHLKGREIGLWHARKQASLKEDEEMLDMARPKVKPPPHLRGRELDMWHKEQNRLWQKSKKKEQQKELGKCFIKLRIDGIARMEMELLKLEEELPIPDENIKPIPCIISGSKLNTKDYSNHNYRALNLLTLKDEDVDENAEYIIDRYKKLEDSNFKRKFLDNITGSMEENLVASIQSNMKLQNDESKNAFLRNELENKRKSAKYRSMCEIRKKLPSYSKKDEILELVHKNQVILISGETGCGKTTQMAQFILDDAIMSGRGSTCRIVCTQPRRISAISVAERVADERAERIGEASVGYQIRLERKLGREYGSILFCTTGILLQHIQRDSALNYYSHIIIDEIHERDTISDFTLTILKSIIPVRPDIKVILMSATLNAAAFSKYYNDCPSLNIPGFTYPVEELYLEDIYTLNRFRYFPKKPTQRSRKIKPGDSFSEFVIPYVNEMRRFKKFPSAILNWLENPISEETDYELILELIYYICNNKDDGAILVFLSGWDQISKMTKILKDKGFGNTSRYILIPLHSMLPTVSQKSVFESPPRGVRKIILSTNIAETSVTIDDVVYVIDNGRMKLKGFDAENNIGTLNEEWVSLANSRQRRGRAGRVRPGICYHLYSKGRERSFNDYVLPEMMRTSLEEVILQAKILQVGMVTPFLEKVMNPPETKTLEVALKLLIDLNALDEKENLTPLGFHLAKLPIGPLEGKMIILGAMFSCLSPIMTIAASLNFKDPFVMPANKEYQCREIKKEMDEGHQSDHLMVTRAMSKFLLAKQENRAWEFCRENFLMFNTMNMLHELKSQYAKYLCDLGFIKTPSYTDSEYNKNSNNVKLLKCVLAAGLCPNIAVSNPKIKTNGRKFSKFITAEDGKVEIHPKSVNSIDSYYESPLLLYHTKLKTTSIFLHDTTMIYPFPVVLFAKSLKITGEKTDHVTFSLNPQINFTCCSRTAVFVKQVRKRLKWLIDHLMSHPEEISFNSNSGSGKALKLVVDLVSAEEHPGTLEFPFMF</sequence>
<dbReference type="SMART" id="SM00487">
    <property type="entry name" value="DEXDc"/>
    <property type="match status" value="1"/>
</dbReference>
<dbReference type="SMART" id="SM00847">
    <property type="entry name" value="HA2"/>
    <property type="match status" value="1"/>
</dbReference>
<dbReference type="InterPro" id="IPR048333">
    <property type="entry name" value="HA2_WH"/>
</dbReference>
<proteinExistence type="inferred from homology"/>
<evidence type="ECO:0000256" key="3">
    <source>
        <dbReference type="ARBA" id="ARBA00022801"/>
    </source>
</evidence>
<dbReference type="Gene3D" id="1.20.120.1080">
    <property type="match status" value="1"/>
</dbReference>
<dbReference type="InterPro" id="IPR011709">
    <property type="entry name" value="DEAD-box_helicase_OB_fold"/>
</dbReference>
<feature type="compositionally biased region" description="Low complexity" evidence="8">
    <location>
        <begin position="23"/>
        <end position="32"/>
    </location>
</feature>
<feature type="domain" description="Helicase ATP-binding" evidence="9">
    <location>
        <begin position="284"/>
        <end position="453"/>
    </location>
</feature>
<dbReference type="InterPro" id="IPR007502">
    <property type="entry name" value="Helicase-assoc_dom"/>
</dbReference>
<keyword evidence="3" id="KW-0378">Hydrolase</keyword>
<evidence type="ECO:0000256" key="8">
    <source>
        <dbReference type="SAM" id="MobiDB-lite"/>
    </source>
</evidence>
<evidence type="ECO:0000256" key="5">
    <source>
        <dbReference type="ARBA" id="ARBA00022840"/>
    </source>
</evidence>
<dbReference type="InterPro" id="IPR011545">
    <property type="entry name" value="DEAD/DEAH_box_helicase_dom"/>
</dbReference>
<dbReference type="GO" id="GO:0051880">
    <property type="term" value="F:G-quadruplex DNA binding"/>
    <property type="evidence" value="ECO:0007669"/>
    <property type="project" value="TreeGrafter"/>
</dbReference>
<dbReference type="InterPro" id="IPR014001">
    <property type="entry name" value="Helicase_ATP-bd"/>
</dbReference>
<dbReference type="GO" id="GO:0003678">
    <property type="term" value="F:DNA helicase activity"/>
    <property type="evidence" value="ECO:0007669"/>
    <property type="project" value="TreeGrafter"/>
</dbReference>
<dbReference type="GO" id="GO:0005634">
    <property type="term" value="C:nucleus"/>
    <property type="evidence" value="ECO:0007669"/>
    <property type="project" value="TreeGrafter"/>
</dbReference>
<keyword evidence="2" id="KW-0547">Nucleotide-binding</keyword>
<evidence type="ECO:0000259" key="10">
    <source>
        <dbReference type="PROSITE" id="PS51194"/>
    </source>
</evidence>
<organism evidence="11">
    <name type="scientific">Schizaphis graminum</name>
    <name type="common">Green bug aphid</name>
    <dbReference type="NCBI Taxonomy" id="13262"/>
    <lineage>
        <taxon>Eukaryota</taxon>
        <taxon>Metazoa</taxon>
        <taxon>Ecdysozoa</taxon>
        <taxon>Arthropoda</taxon>
        <taxon>Hexapoda</taxon>
        <taxon>Insecta</taxon>
        <taxon>Pterygota</taxon>
        <taxon>Neoptera</taxon>
        <taxon>Paraneoptera</taxon>
        <taxon>Hemiptera</taxon>
        <taxon>Sternorrhyncha</taxon>
        <taxon>Aphidomorpha</taxon>
        <taxon>Aphidoidea</taxon>
        <taxon>Aphididae</taxon>
        <taxon>Aphidini</taxon>
        <taxon>Schizaphis</taxon>
    </lineage>
</organism>
<evidence type="ECO:0000256" key="1">
    <source>
        <dbReference type="ARBA" id="ARBA00012552"/>
    </source>
</evidence>
<dbReference type="InterPro" id="IPR002464">
    <property type="entry name" value="DNA/RNA_helicase_DEAH_CS"/>
</dbReference>
<dbReference type="PANTHER" id="PTHR18934">
    <property type="entry name" value="ATP-DEPENDENT RNA HELICASE"/>
    <property type="match status" value="1"/>
</dbReference>
<evidence type="ECO:0000256" key="4">
    <source>
        <dbReference type="ARBA" id="ARBA00022806"/>
    </source>
</evidence>
<dbReference type="EC" id="3.6.4.13" evidence="1"/>
<dbReference type="Pfam" id="PF00271">
    <property type="entry name" value="Helicase_C"/>
    <property type="match status" value="1"/>
</dbReference>
<dbReference type="GO" id="GO:0005524">
    <property type="term" value="F:ATP binding"/>
    <property type="evidence" value="ECO:0007669"/>
    <property type="project" value="UniProtKB-KW"/>
</dbReference>
<evidence type="ECO:0000256" key="7">
    <source>
        <dbReference type="ARBA" id="ARBA00060772"/>
    </source>
</evidence>
<protein>
    <recommendedName>
        <fullName evidence="1">RNA helicase</fullName>
        <ecNumber evidence="1">3.6.4.13</ecNumber>
    </recommendedName>
</protein>
<dbReference type="Pfam" id="PF21010">
    <property type="entry name" value="HA2_C"/>
    <property type="match status" value="1"/>
</dbReference>
<dbReference type="GO" id="GO:0016787">
    <property type="term" value="F:hydrolase activity"/>
    <property type="evidence" value="ECO:0007669"/>
    <property type="project" value="UniProtKB-KW"/>
</dbReference>
<evidence type="ECO:0000313" key="11">
    <source>
        <dbReference type="EMBL" id="MBY19476.1"/>
    </source>
</evidence>
<dbReference type="Pfam" id="PF00270">
    <property type="entry name" value="DEAD"/>
    <property type="match status" value="1"/>
</dbReference>
<dbReference type="PANTHER" id="PTHR18934:SF237">
    <property type="entry name" value="ATP-DEPENDENT DNA_RNA HELICASE DHX36"/>
    <property type="match status" value="1"/>
</dbReference>
<dbReference type="PROSITE" id="PS00690">
    <property type="entry name" value="DEAH_ATP_HELICASE"/>
    <property type="match status" value="1"/>
</dbReference>
<dbReference type="SMART" id="SM00490">
    <property type="entry name" value="HELICc"/>
    <property type="match status" value="1"/>
</dbReference>
<evidence type="ECO:0000259" key="9">
    <source>
        <dbReference type="PROSITE" id="PS51192"/>
    </source>
</evidence>
<dbReference type="GO" id="GO:0005737">
    <property type="term" value="C:cytoplasm"/>
    <property type="evidence" value="ECO:0007669"/>
    <property type="project" value="TreeGrafter"/>
</dbReference>
<accession>A0A2S2NRU6</accession>
<dbReference type="FunFam" id="3.40.50.300:FF:000526">
    <property type="entry name" value="DExH-box ATP-dependent RNA helicase DExH3"/>
    <property type="match status" value="1"/>
</dbReference>
<keyword evidence="4 11" id="KW-0347">Helicase</keyword>
<dbReference type="FunFam" id="1.20.120.1080:FF:000002">
    <property type="entry name" value="Putative ATP-dependent RNA helicase DHX36"/>
    <property type="match status" value="1"/>
</dbReference>
<comment type="similarity">
    <text evidence="7">Belongs to the DExH box helicase family.</text>
</comment>
<reference evidence="11" key="1">
    <citation type="submission" date="2018-04" db="EMBL/GenBank/DDBJ databases">
        <title>Transcriptome of Schizaphis graminum biotype I.</title>
        <authorList>
            <person name="Scully E.D."/>
            <person name="Geib S.M."/>
            <person name="Palmer N.A."/>
            <person name="Koch K."/>
            <person name="Bradshaw J."/>
            <person name="Heng-Moss T."/>
            <person name="Sarath G."/>
        </authorList>
    </citation>
    <scope>NUCLEOTIDE SEQUENCE</scope>
</reference>
<evidence type="ECO:0000256" key="2">
    <source>
        <dbReference type="ARBA" id="ARBA00022741"/>
    </source>
</evidence>
<gene>
    <name evidence="11" type="primary">DHX36</name>
    <name evidence="11" type="ORF">g.167943</name>
</gene>
<dbReference type="GO" id="GO:0002151">
    <property type="term" value="F:G-quadruplex RNA binding"/>
    <property type="evidence" value="ECO:0007669"/>
    <property type="project" value="TreeGrafter"/>
</dbReference>
<feature type="region of interest" description="Disordered" evidence="8">
    <location>
        <begin position="1"/>
        <end position="72"/>
    </location>
</feature>
<dbReference type="InterPro" id="IPR027417">
    <property type="entry name" value="P-loop_NTPase"/>
</dbReference>
<evidence type="ECO:0000256" key="6">
    <source>
        <dbReference type="ARBA" id="ARBA00022884"/>
    </source>
</evidence>
<dbReference type="AlphaFoldDB" id="A0A2S2NRU6"/>
<dbReference type="CDD" id="cd18791">
    <property type="entry name" value="SF2_C_RHA"/>
    <property type="match status" value="1"/>
</dbReference>
<keyword evidence="6" id="KW-0694">RNA-binding</keyword>
<dbReference type="SUPFAM" id="SSF52540">
    <property type="entry name" value="P-loop containing nucleoside triphosphate hydrolases"/>
    <property type="match status" value="1"/>
</dbReference>
<dbReference type="GO" id="GO:0003724">
    <property type="term" value="F:RNA helicase activity"/>
    <property type="evidence" value="ECO:0007669"/>
    <property type="project" value="UniProtKB-EC"/>
</dbReference>
<name>A0A2S2NRU6_SCHGA</name>
<dbReference type="EMBL" id="GGMR01006857">
    <property type="protein sequence ID" value="MBY19476.1"/>
    <property type="molecule type" value="Transcribed_RNA"/>
</dbReference>
<dbReference type="PROSITE" id="PS51192">
    <property type="entry name" value="HELICASE_ATP_BIND_1"/>
    <property type="match status" value="1"/>
</dbReference>
<dbReference type="Gene3D" id="3.40.50.300">
    <property type="entry name" value="P-loop containing nucleotide triphosphate hydrolases"/>
    <property type="match status" value="2"/>
</dbReference>
<feature type="domain" description="Helicase C-terminal" evidence="10">
    <location>
        <begin position="531"/>
        <end position="703"/>
    </location>
</feature>
<dbReference type="InterPro" id="IPR001650">
    <property type="entry name" value="Helicase_C-like"/>
</dbReference>
<dbReference type="Pfam" id="PF07717">
    <property type="entry name" value="OB_NTP_bind"/>
    <property type="match status" value="1"/>
</dbReference>
<dbReference type="Pfam" id="PF04408">
    <property type="entry name" value="WHD_HA2"/>
    <property type="match status" value="1"/>
</dbReference>